<dbReference type="RefSeq" id="WP_150082389.1">
    <property type="nucleotide sequence ID" value="NZ_VWRN01000017.1"/>
</dbReference>
<keyword evidence="10" id="KW-1185">Reference proteome</keyword>
<comment type="similarity">
    <text evidence="2 8">Belongs to the 4-toluene sulfonate uptake permease (TSUP) (TC 2.A.102) family.</text>
</comment>
<feature type="transmembrane region" description="Helical" evidence="8">
    <location>
        <begin position="245"/>
        <end position="263"/>
    </location>
</feature>
<comment type="subcellular location">
    <subcellularLocation>
        <location evidence="1 8">Cell membrane</location>
        <topology evidence="1 8">Multi-pass membrane protein</topology>
    </subcellularLocation>
</comment>
<evidence type="ECO:0000256" key="4">
    <source>
        <dbReference type="ARBA" id="ARBA00022475"/>
    </source>
</evidence>
<dbReference type="PANTHER" id="PTHR30269">
    <property type="entry name" value="TRANSMEMBRANE PROTEIN YFCA"/>
    <property type="match status" value="1"/>
</dbReference>
<keyword evidence="4 8" id="KW-1003">Cell membrane</keyword>
<dbReference type="EMBL" id="VWRN01000017">
    <property type="protein sequence ID" value="KAA6129641.1"/>
    <property type="molecule type" value="Genomic_DNA"/>
</dbReference>
<gene>
    <name evidence="9" type="ORF">F1599_05065</name>
</gene>
<reference evidence="9 10" key="1">
    <citation type="submission" date="2019-09" db="EMBL/GenBank/DDBJ databases">
        <title>Isolation of a novel species in the genus Cupriavidus from patients with sepsis using whole genome sequencing.</title>
        <authorList>
            <person name="Kweon O.J."/>
            <person name="Lee M.-K."/>
        </authorList>
    </citation>
    <scope>NUCLEOTIDE SEQUENCE [LARGE SCALE GENOMIC DNA]</scope>
    <source>
        <strain evidence="9 10">MKL-01</strain>
    </source>
</reference>
<keyword evidence="6 8" id="KW-1133">Transmembrane helix</keyword>
<organism evidence="9 10">
    <name type="scientific">Cupriavidus cauae</name>
    <dbReference type="NCBI Taxonomy" id="2608999"/>
    <lineage>
        <taxon>Bacteria</taxon>
        <taxon>Pseudomonadati</taxon>
        <taxon>Pseudomonadota</taxon>
        <taxon>Betaproteobacteria</taxon>
        <taxon>Burkholderiales</taxon>
        <taxon>Burkholderiaceae</taxon>
        <taxon>Cupriavidus</taxon>
    </lineage>
</organism>
<name>A0A5M8B5J4_9BURK</name>
<evidence type="ECO:0000256" key="1">
    <source>
        <dbReference type="ARBA" id="ARBA00004651"/>
    </source>
</evidence>
<feature type="transmembrane region" description="Helical" evidence="8">
    <location>
        <begin position="185"/>
        <end position="204"/>
    </location>
</feature>
<feature type="transmembrane region" description="Helical" evidence="8">
    <location>
        <begin position="121"/>
        <end position="141"/>
    </location>
</feature>
<proteinExistence type="inferred from homology"/>
<evidence type="ECO:0000256" key="2">
    <source>
        <dbReference type="ARBA" id="ARBA00009142"/>
    </source>
</evidence>
<dbReference type="AlphaFoldDB" id="A0A5M8B5J4"/>
<evidence type="ECO:0000313" key="10">
    <source>
        <dbReference type="Proteomes" id="UP000324324"/>
    </source>
</evidence>
<keyword evidence="5 8" id="KW-0812">Transmembrane</keyword>
<evidence type="ECO:0000256" key="8">
    <source>
        <dbReference type="RuleBase" id="RU363041"/>
    </source>
</evidence>
<evidence type="ECO:0000256" key="6">
    <source>
        <dbReference type="ARBA" id="ARBA00022989"/>
    </source>
</evidence>
<sequence length="265" mass="26763">MTTTLPALIASLLPTLSPATSLLPAVPLSEYGWMGVTIFAGACLQGVGGIGFAMLAAPLAAMFFPQLVPGPLLTMGGCLSLLAALREREAIAWRLTGTALLGRTIGGLIGVLAIAWLRPQWLAVVFSLSILVAVVLSALGWRVRPSAGNLAIAGTASGFMATLTSAGAPPFAIVMQHMSPAAMRATVGCILGGGAVLSLAMLAGAGRFGIVDLTLSALLAPFLLAGFAVSSRLKARVSAVAVRRLLLALCAAGAIAVLVRLALQG</sequence>
<evidence type="ECO:0000313" key="9">
    <source>
        <dbReference type="EMBL" id="KAA6129641.1"/>
    </source>
</evidence>
<keyword evidence="7 8" id="KW-0472">Membrane</keyword>
<feature type="transmembrane region" description="Helical" evidence="8">
    <location>
        <begin position="91"/>
        <end position="114"/>
    </location>
</feature>
<feature type="transmembrane region" description="Helical" evidence="8">
    <location>
        <begin position="31"/>
        <end position="55"/>
    </location>
</feature>
<keyword evidence="3" id="KW-0813">Transport</keyword>
<comment type="caution">
    <text evidence="9">The sequence shown here is derived from an EMBL/GenBank/DDBJ whole genome shotgun (WGS) entry which is preliminary data.</text>
</comment>
<evidence type="ECO:0000256" key="3">
    <source>
        <dbReference type="ARBA" id="ARBA00022448"/>
    </source>
</evidence>
<dbReference type="GO" id="GO:0005886">
    <property type="term" value="C:plasma membrane"/>
    <property type="evidence" value="ECO:0007669"/>
    <property type="project" value="UniProtKB-SubCell"/>
</dbReference>
<evidence type="ECO:0000256" key="5">
    <source>
        <dbReference type="ARBA" id="ARBA00022692"/>
    </source>
</evidence>
<dbReference type="Proteomes" id="UP000324324">
    <property type="component" value="Unassembled WGS sequence"/>
</dbReference>
<dbReference type="PANTHER" id="PTHR30269:SF37">
    <property type="entry name" value="MEMBRANE TRANSPORTER PROTEIN"/>
    <property type="match status" value="1"/>
</dbReference>
<feature type="transmembrane region" description="Helical" evidence="8">
    <location>
        <begin position="210"/>
        <end position="233"/>
    </location>
</feature>
<evidence type="ECO:0000256" key="7">
    <source>
        <dbReference type="ARBA" id="ARBA00023136"/>
    </source>
</evidence>
<dbReference type="InterPro" id="IPR002781">
    <property type="entry name" value="TM_pro_TauE-like"/>
</dbReference>
<accession>A0A5M8B5J4</accession>
<feature type="transmembrane region" description="Helical" evidence="8">
    <location>
        <begin position="67"/>
        <end position="85"/>
    </location>
</feature>
<dbReference type="InterPro" id="IPR052017">
    <property type="entry name" value="TSUP"/>
</dbReference>
<dbReference type="Pfam" id="PF01925">
    <property type="entry name" value="TauE"/>
    <property type="match status" value="1"/>
</dbReference>
<protein>
    <recommendedName>
        <fullName evidence="8">Probable membrane transporter protein</fullName>
    </recommendedName>
</protein>
<feature type="transmembrane region" description="Helical" evidence="8">
    <location>
        <begin position="147"/>
        <end position="173"/>
    </location>
</feature>